<proteinExistence type="predicted"/>
<sequence>MLTATVTARYSSCMRSFKYSPPWCPLARSIPFATASSTRRVSGDAGGIRRWYPRQPTTVSDALPSSTFRNVHPRQILDGYCKVTTVEETEYNDDQ</sequence>
<evidence type="ECO:0000313" key="1">
    <source>
        <dbReference type="EMBL" id="CAK9861280.1"/>
    </source>
</evidence>
<protein>
    <submittedName>
        <fullName evidence="1">Uncharacterized protein</fullName>
    </submittedName>
</protein>
<accession>A0ABP1AFH6</accession>
<evidence type="ECO:0000313" key="2">
    <source>
        <dbReference type="Proteomes" id="UP001497522"/>
    </source>
</evidence>
<name>A0ABP1AFH6_9BRYO</name>
<organism evidence="1 2">
    <name type="scientific">Sphagnum jensenii</name>
    <dbReference type="NCBI Taxonomy" id="128206"/>
    <lineage>
        <taxon>Eukaryota</taxon>
        <taxon>Viridiplantae</taxon>
        <taxon>Streptophyta</taxon>
        <taxon>Embryophyta</taxon>
        <taxon>Bryophyta</taxon>
        <taxon>Sphagnophytina</taxon>
        <taxon>Sphagnopsida</taxon>
        <taxon>Sphagnales</taxon>
        <taxon>Sphagnaceae</taxon>
        <taxon>Sphagnum</taxon>
    </lineage>
</organism>
<gene>
    <name evidence="1" type="ORF">CSSPJE1EN2_LOCUS4275</name>
</gene>
<keyword evidence="2" id="KW-1185">Reference proteome</keyword>
<dbReference type="Proteomes" id="UP001497522">
    <property type="component" value="Chromosome 12"/>
</dbReference>
<dbReference type="EMBL" id="OZ023713">
    <property type="protein sequence ID" value="CAK9861280.1"/>
    <property type="molecule type" value="Genomic_DNA"/>
</dbReference>
<reference evidence="1" key="1">
    <citation type="submission" date="2024-03" db="EMBL/GenBank/DDBJ databases">
        <authorList>
            <consortium name="ELIXIR-Norway"/>
            <consortium name="Elixir Norway"/>
        </authorList>
    </citation>
    <scope>NUCLEOTIDE SEQUENCE</scope>
</reference>